<dbReference type="InterPro" id="IPR022488">
    <property type="entry name" value="PPK2-related"/>
</dbReference>
<sequence>MGSHHKGKAHPPLTEEASLESEGDPIIDAAFSEVDSDVVTMESLLEEYQRLQEENEQLKARYAGEEQIRTAAEKKYHDRMELRPYAAELNKLQQHLDRTGRGMIVLVEGRDGSGKGGVIRRITRYMNPKHYRVVALGKPNEHQRTQWYFQRFVQHCPHGGELVLFDRSWYNRAMVEPVFGFCTEEQYQNFMQGVVSFEHDLVLNGLELVKIYLSVSREVQTRRFEKRRVDPLHSWKLTEMDLMSQDRWDDFTLRKYEMLKRTHTSEAPWTIVRADDKQQARVNVMRVLLNAINYEDRNPDLSYVPDPHYVYSGAYELELMADKKRRGGDFSG</sequence>
<accession>A0A1Y2K566</accession>
<dbReference type="InterPro" id="IPR027417">
    <property type="entry name" value="P-loop_NTPase"/>
</dbReference>
<dbReference type="OrthoDB" id="9775224at2"/>
<evidence type="ECO:0000313" key="9">
    <source>
        <dbReference type="Proteomes" id="UP000194003"/>
    </source>
</evidence>
<dbReference type="STRING" id="1434232.MAIT1_02253"/>
<feature type="coiled-coil region" evidence="5">
    <location>
        <begin position="34"/>
        <end position="75"/>
    </location>
</feature>
<dbReference type="NCBIfam" id="TIGR03707">
    <property type="entry name" value="PPK2_P_aer"/>
    <property type="match status" value="1"/>
</dbReference>
<reference evidence="8 9" key="1">
    <citation type="journal article" date="2016" name="BMC Genomics">
        <title>Combined genomic and structural analyses of a cultured magnetotactic bacterium reveals its niche adaptation to a dynamic environment.</title>
        <authorList>
            <person name="Araujo A.C."/>
            <person name="Morillo V."/>
            <person name="Cypriano J."/>
            <person name="Teixeira L.C."/>
            <person name="Leao P."/>
            <person name="Lyra S."/>
            <person name="Almeida L.G."/>
            <person name="Bazylinski D.A."/>
            <person name="Vasconcellos A.T."/>
            <person name="Abreu F."/>
            <person name="Lins U."/>
        </authorList>
    </citation>
    <scope>NUCLEOTIDE SEQUENCE [LARGE SCALE GENOMIC DNA]</scope>
    <source>
        <strain evidence="8 9">IT-1</strain>
    </source>
</reference>
<feature type="region of interest" description="Disordered" evidence="6">
    <location>
        <begin position="1"/>
        <end position="20"/>
    </location>
</feature>
<evidence type="ECO:0000256" key="3">
    <source>
        <dbReference type="ARBA" id="ARBA00022777"/>
    </source>
</evidence>
<evidence type="ECO:0000256" key="2">
    <source>
        <dbReference type="ARBA" id="ARBA00022679"/>
    </source>
</evidence>
<dbReference type="GO" id="GO:0006793">
    <property type="term" value="P:phosphorus metabolic process"/>
    <property type="evidence" value="ECO:0007669"/>
    <property type="project" value="InterPro"/>
</dbReference>
<evidence type="ECO:0000256" key="1">
    <source>
        <dbReference type="ARBA" id="ARBA00009924"/>
    </source>
</evidence>
<dbReference type="Pfam" id="PF03976">
    <property type="entry name" value="PPK2"/>
    <property type="match status" value="1"/>
</dbReference>
<evidence type="ECO:0000259" key="7">
    <source>
        <dbReference type="Pfam" id="PF03976"/>
    </source>
</evidence>
<evidence type="ECO:0000256" key="4">
    <source>
        <dbReference type="RuleBase" id="RU369062"/>
    </source>
</evidence>
<evidence type="ECO:0000256" key="5">
    <source>
        <dbReference type="SAM" id="Coils"/>
    </source>
</evidence>
<evidence type="ECO:0000256" key="6">
    <source>
        <dbReference type="SAM" id="MobiDB-lite"/>
    </source>
</evidence>
<comment type="caution">
    <text evidence="8">The sequence shown here is derived from an EMBL/GenBank/DDBJ whole genome shotgun (WGS) entry which is preliminary data.</text>
</comment>
<keyword evidence="5" id="KW-0175">Coiled coil</keyword>
<dbReference type="EC" id="2.7.4.-" evidence="4"/>
<dbReference type="InterPro" id="IPR022486">
    <property type="entry name" value="PPK2_PA0141"/>
</dbReference>
<organism evidence="8 9">
    <name type="scientific">Magnetofaba australis IT-1</name>
    <dbReference type="NCBI Taxonomy" id="1434232"/>
    <lineage>
        <taxon>Bacteria</taxon>
        <taxon>Pseudomonadati</taxon>
        <taxon>Pseudomonadota</taxon>
        <taxon>Magnetococcia</taxon>
        <taxon>Magnetococcales</taxon>
        <taxon>Magnetococcaceae</taxon>
        <taxon>Magnetofaba</taxon>
    </lineage>
</organism>
<dbReference type="PANTHER" id="PTHR34383:SF1">
    <property type="entry name" value="ADP-POLYPHOSPHATE PHOSPHOTRANSFERASE"/>
    <property type="match status" value="1"/>
</dbReference>
<protein>
    <recommendedName>
        <fullName evidence="4">ADP/GDP-polyphosphate phosphotransferase</fullName>
        <ecNumber evidence="4">2.7.4.-</ecNumber>
    </recommendedName>
    <alternativeName>
        <fullName evidence="4">Polyphosphate kinase PPK2</fullName>
    </alternativeName>
</protein>
<keyword evidence="9" id="KW-1185">Reference proteome</keyword>
<keyword evidence="3 4" id="KW-0418">Kinase</keyword>
<proteinExistence type="inferred from homology"/>
<dbReference type="AlphaFoldDB" id="A0A1Y2K566"/>
<dbReference type="Gene3D" id="3.40.50.300">
    <property type="entry name" value="P-loop containing nucleotide triphosphate hydrolases"/>
    <property type="match status" value="1"/>
</dbReference>
<keyword evidence="2 4" id="KW-0808">Transferase</keyword>
<feature type="domain" description="Polyphosphate kinase-2-related" evidence="7">
    <location>
        <begin position="75"/>
        <end position="297"/>
    </location>
</feature>
<comment type="similarity">
    <text evidence="1 4">Belongs to the polyphosphate kinase 2 (PPK2) family. Class I subfamily.</text>
</comment>
<dbReference type="GO" id="GO:0008976">
    <property type="term" value="F:polyphosphate kinase activity"/>
    <property type="evidence" value="ECO:0007669"/>
    <property type="project" value="UniProtKB-UniRule"/>
</dbReference>
<gene>
    <name evidence="8" type="ORF">MAIT1_02253</name>
</gene>
<dbReference type="SUPFAM" id="SSF52540">
    <property type="entry name" value="P-loop containing nucleoside triphosphate hydrolases"/>
    <property type="match status" value="1"/>
</dbReference>
<name>A0A1Y2K566_9PROT</name>
<dbReference type="Proteomes" id="UP000194003">
    <property type="component" value="Unassembled WGS sequence"/>
</dbReference>
<evidence type="ECO:0000313" key="8">
    <source>
        <dbReference type="EMBL" id="OSM02155.1"/>
    </source>
</evidence>
<comment type="subunit">
    <text evidence="4">Homotetramer.</text>
</comment>
<dbReference type="PANTHER" id="PTHR34383">
    <property type="entry name" value="POLYPHOSPHATE:AMP PHOSPHOTRANSFERASE-RELATED"/>
    <property type="match status" value="1"/>
</dbReference>
<dbReference type="RefSeq" id="WP_085444643.1">
    <property type="nucleotide sequence ID" value="NZ_LVJN01000020.1"/>
</dbReference>
<comment type="function">
    <text evidence="4">Uses inorganic polyphosphate (polyP) as a donor to convert GDP to GTP or ADP to ATP.</text>
</comment>
<dbReference type="EMBL" id="LVJN01000020">
    <property type="protein sequence ID" value="OSM02155.1"/>
    <property type="molecule type" value="Genomic_DNA"/>
</dbReference>